<gene>
    <name evidence="2" type="ORF">B4135_1053</name>
</gene>
<name>A0A150ME57_9BACI</name>
<sequence>MAGLKPGRTIRRRFFRTRRKRHPRIPAYFPSVPGKSVPGGITAGPAGNALRKTDTDQEKERNKGSGDG</sequence>
<dbReference type="AlphaFoldDB" id="A0A150ME57"/>
<reference evidence="2 3" key="1">
    <citation type="submission" date="2016-01" db="EMBL/GenBank/DDBJ databases">
        <title>Draft Genome Sequences of Seven Thermophilic Sporeformers Isolated from Foods.</title>
        <authorList>
            <person name="Berendsen E.M."/>
            <person name="Wells-Bennik M.H."/>
            <person name="Krawcyk A.O."/>
            <person name="De Jong A."/>
            <person name="Holsappel S."/>
            <person name="Eijlander R.T."/>
            <person name="Kuipers O.P."/>
        </authorList>
    </citation>
    <scope>NUCLEOTIDE SEQUENCE [LARGE SCALE GENOMIC DNA]</scope>
    <source>
        <strain evidence="2 3">B4135</strain>
    </source>
</reference>
<protein>
    <submittedName>
        <fullName evidence="2">Uncharacterized protein</fullName>
    </submittedName>
</protein>
<proteinExistence type="predicted"/>
<evidence type="ECO:0000313" key="3">
    <source>
        <dbReference type="Proteomes" id="UP000075683"/>
    </source>
</evidence>
<feature type="compositionally biased region" description="Basic and acidic residues" evidence="1">
    <location>
        <begin position="51"/>
        <end position="68"/>
    </location>
</feature>
<comment type="caution">
    <text evidence="2">The sequence shown here is derived from an EMBL/GenBank/DDBJ whole genome shotgun (WGS) entry which is preliminary data.</text>
</comment>
<evidence type="ECO:0000256" key="1">
    <source>
        <dbReference type="SAM" id="MobiDB-lite"/>
    </source>
</evidence>
<feature type="region of interest" description="Disordered" evidence="1">
    <location>
        <begin position="18"/>
        <end position="68"/>
    </location>
</feature>
<evidence type="ECO:0000313" key="2">
    <source>
        <dbReference type="EMBL" id="KYD22830.1"/>
    </source>
</evidence>
<dbReference type="STRING" id="301148.B4135_1053"/>
<dbReference type="Proteomes" id="UP000075683">
    <property type="component" value="Unassembled WGS sequence"/>
</dbReference>
<accession>A0A150ME57</accession>
<dbReference type="EMBL" id="LQYT01000006">
    <property type="protein sequence ID" value="KYD22830.1"/>
    <property type="molecule type" value="Genomic_DNA"/>
</dbReference>
<organism evidence="2 3">
    <name type="scientific">Caldibacillus debilis</name>
    <dbReference type="NCBI Taxonomy" id="301148"/>
    <lineage>
        <taxon>Bacteria</taxon>
        <taxon>Bacillati</taxon>
        <taxon>Bacillota</taxon>
        <taxon>Bacilli</taxon>
        <taxon>Bacillales</taxon>
        <taxon>Bacillaceae</taxon>
        <taxon>Caldibacillus</taxon>
    </lineage>
</organism>